<proteinExistence type="predicted"/>
<feature type="region of interest" description="Disordered" evidence="1">
    <location>
        <begin position="63"/>
        <end position="89"/>
    </location>
</feature>
<evidence type="ECO:0000256" key="1">
    <source>
        <dbReference type="SAM" id="MobiDB-lite"/>
    </source>
</evidence>
<protein>
    <submittedName>
        <fullName evidence="2">Uncharacterized protein</fullName>
    </submittedName>
</protein>
<accession>A0A371IFT6</accession>
<dbReference type="Proteomes" id="UP000257109">
    <property type="component" value="Unassembled WGS sequence"/>
</dbReference>
<feature type="non-terminal residue" evidence="2">
    <location>
        <position position="89"/>
    </location>
</feature>
<evidence type="ECO:0000313" key="3">
    <source>
        <dbReference type="Proteomes" id="UP000257109"/>
    </source>
</evidence>
<comment type="caution">
    <text evidence="2">The sequence shown here is derived from an EMBL/GenBank/DDBJ whole genome shotgun (WGS) entry which is preliminary data.</text>
</comment>
<feature type="compositionally biased region" description="Basic and acidic residues" evidence="1">
    <location>
        <begin position="77"/>
        <end position="89"/>
    </location>
</feature>
<keyword evidence="3" id="KW-1185">Reference proteome</keyword>
<evidence type="ECO:0000313" key="2">
    <source>
        <dbReference type="EMBL" id="RDY13919.1"/>
    </source>
</evidence>
<name>A0A371IFT6_MUCPR</name>
<gene>
    <name evidence="2" type="ORF">CR513_01099</name>
</gene>
<dbReference type="EMBL" id="QJKJ01000176">
    <property type="protein sequence ID" value="RDY13919.1"/>
    <property type="molecule type" value="Genomic_DNA"/>
</dbReference>
<feature type="non-terminal residue" evidence="2">
    <location>
        <position position="1"/>
    </location>
</feature>
<dbReference type="OrthoDB" id="1436830at2759"/>
<dbReference type="AlphaFoldDB" id="A0A371IFT6"/>
<organism evidence="2 3">
    <name type="scientific">Mucuna pruriens</name>
    <name type="common">Velvet bean</name>
    <name type="synonym">Dolichos pruriens</name>
    <dbReference type="NCBI Taxonomy" id="157652"/>
    <lineage>
        <taxon>Eukaryota</taxon>
        <taxon>Viridiplantae</taxon>
        <taxon>Streptophyta</taxon>
        <taxon>Embryophyta</taxon>
        <taxon>Tracheophyta</taxon>
        <taxon>Spermatophyta</taxon>
        <taxon>Magnoliopsida</taxon>
        <taxon>eudicotyledons</taxon>
        <taxon>Gunneridae</taxon>
        <taxon>Pentapetalae</taxon>
        <taxon>rosids</taxon>
        <taxon>fabids</taxon>
        <taxon>Fabales</taxon>
        <taxon>Fabaceae</taxon>
        <taxon>Papilionoideae</taxon>
        <taxon>50 kb inversion clade</taxon>
        <taxon>NPAAA clade</taxon>
        <taxon>indigoferoid/millettioid clade</taxon>
        <taxon>Phaseoleae</taxon>
        <taxon>Mucuna</taxon>
    </lineage>
</organism>
<sequence length="89" mass="9444">FKTIGKEAVITISGGLDEVASNKKSGVPAKYELQQHASVGSNNLPSQTILNPRGNASVVTLRSGRELQQTTPQQEPRPTDADSKLDANS</sequence>
<reference evidence="2" key="1">
    <citation type="submission" date="2018-05" db="EMBL/GenBank/DDBJ databases">
        <title>Draft genome of Mucuna pruriens seed.</title>
        <authorList>
            <person name="Nnadi N.E."/>
            <person name="Vos R."/>
            <person name="Hasami M.H."/>
            <person name="Devisetty U.K."/>
            <person name="Aguiy J.C."/>
        </authorList>
    </citation>
    <scope>NUCLEOTIDE SEQUENCE [LARGE SCALE GENOMIC DNA]</scope>
    <source>
        <strain evidence="2">JCA_2017</strain>
    </source>
</reference>